<keyword evidence="1" id="KW-1133">Transmembrane helix</keyword>
<keyword evidence="1" id="KW-0812">Transmembrane</keyword>
<dbReference type="InterPro" id="IPR035986">
    <property type="entry name" value="PKD_dom_sf"/>
</dbReference>
<organism evidence="2 3">
    <name type="scientific">Paenibacillus baimaensis</name>
    <dbReference type="NCBI Taxonomy" id="2982185"/>
    <lineage>
        <taxon>Bacteria</taxon>
        <taxon>Bacillati</taxon>
        <taxon>Bacillota</taxon>
        <taxon>Bacilli</taxon>
        <taxon>Bacillales</taxon>
        <taxon>Paenibacillaceae</taxon>
        <taxon>Paenibacillus</taxon>
    </lineage>
</organism>
<dbReference type="SUPFAM" id="SSF49299">
    <property type="entry name" value="PKD domain"/>
    <property type="match status" value="1"/>
</dbReference>
<gene>
    <name evidence="2" type="ORF">OB236_16725</name>
</gene>
<dbReference type="InterPro" id="IPR013783">
    <property type="entry name" value="Ig-like_fold"/>
</dbReference>
<dbReference type="Gene3D" id="2.60.120.560">
    <property type="entry name" value="Exo-inulinase, domain 1"/>
    <property type="match status" value="1"/>
</dbReference>
<keyword evidence="3" id="KW-1185">Reference proteome</keyword>
<dbReference type="Gene3D" id="2.60.40.10">
    <property type="entry name" value="Immunoglobulins"/>
    <property type="match status" value="2"/>
</dbReference>
<evidence type="ECO:0000313" key="3">
    <source>
        <dbReference type="Proteomes" id="UP001652445"/>
    </source>
</evidence>
<name>A0ABT2UIA7_9BACL</name>
<keyword evidence="1" id="KW-0472">Membrane</keyword>
<protein>
    <submittedName>
        <fullName evidence="2">DUF5011 domain-containing protein</fullName>
    </submittedName>
</protein>
<proteinExistence type="predicted"/>
<sequence>MTRICTNKWINSIMIVLVFFSIFIDSLPIEAIGDSATKNFPVEVNNDNPVATFTATGIATEPMPINVTPFPASDFMNWTNTSLDKSWINNGWYASADGRLISARMGNGEHSKFSLPIGAENMGLDPKEIKLPYGVMPEYYLGQGEYVSSRTSTDTNYGKHYLLGDTHDPIPLSPFALNGSPPSMYVRKDLGEIMFRTTTGPRHIVGDMYQYNEYWWRYRIDDLLALRASASASGSFLVETNAGRPSYMGARGTFSNGDELGRYARMRFNSDFKEINLTTRTIKSFKPDNMAAPYKTESFDNIPAEPRSIPSNLPMNGYMAYLPDGYDAILGTSFASGTKRSVDDEDIGYWAPAGDPKGNYYTLMRINNKPHLIKWDAETGFPSIVKQIVAHDYINGFIGGGVSADQKYVGLSYCWPSDYETNAGCNYYYENLSTSAVTTTKPADFFEWSEGTSTSDGYKDYTTYKNGYGTHRITGKTIDLVSGVEINPQPRLPTSSTRYIGGSTTKAGVEYSISYGYKPSTGQSPYSNEPITFGQLFNPSSQQVLNGTISWTMKFAKLDGPNYHAGMGFRIQNHQNMYRVEVYKDNVQLFRIVNGRKTAISQPASHYLANEQQVAFKIKITGTHIKVYEKNGLIIDAVDNTFTSGTLGPYSTADNTEFKGISYMWSESDQSYDTPGAAIVNTPITYETTFDDPERDAMYAPGTQWYIDHVDPKRFLEYTWAPYDADFGLSSMHGQTVLNPVPQFDKVGLYKLKYRVPDNPRPDNAAFNSYRKYSEDYEQYLIVHRIPEAPFTLHIEPDGTVGWTDLSFDPDRCYAHGNCQPDFAANNGIYAKKFYYITPSGVKKDSKLVRPLEGGEYTVAMAVRDENKAWSDWYVQTIQIDQPVTPNHPPTVWLTFPNGTYADPSHVSLQPTLTWNQADIDPNTIFSTFNLCVYDVSNNPVECVTNRDMSTPLTSWAWTMEAQLSMGQKYSVQVQISDGESWSDWSNIGWMSTNSPPSAYMTFPYGTQAAPNIVNTLRPELTWYQTDPDIGYVLYWYEIQITNEANDVMIYDSGKTWQNTTSTTGRMTVPVDLPTGQKMRVRVKVWDQYGAESNWSPQTWMMINRPPHADFDWTPKPAFEGDTITLINQSTDPDGDLLTFQWQIEGPDYHSIQVTTNALIPAAVTDYHPGDYVVTLTATDPYGASDTVTKIVQVGDLTVEGFVRHTTQWDLNRKAYNRLKSGEDERPRPVEVFWSGEAFVLEAKTNEKASQVHASMTYTELQSVLTSTNLTDWTAQMYRSDFESLPDQEYTFQFRAVWSNGHVETAARTIRVSNPWTEFISSVRKE</sequence>
<dbReference type="Proteomes" id="UP001652445">
    <property type="component" value="Unassembled WGS sequence"/>
</dbReference>
<evidence type="ECO:0000256" key="1">
    <source>
        <dbReference type="SAM" id="Phobius"/>
    </source>
</evidence>
<accession>A0ABT2UIA7</accession>
<dbReference type="CDD" id="cd00146">
    <property type="entry name" value="PKD"/>
    <property type="match status" value="1"/>
</dbReference>
<evidence type="ECO:0000313" key="2">
    <source>
        <dbReference type="EMBL" id="MCU6793751.1"/>
    </source>
</evidence>
<dbReference type="RefSeq" id="WP_262684976.1">
    <property type="nucleotide sequence ID" value="NZ_JAOQIO010000065.1"/>
</dbReference>
<dbReference type="Pfam" id="PF25788">
    <property type="entry name" value="Ig_Rha78A_N"/>
    <property type="match status" value="1"/>
</dbReference>
<reference evidence="2 3" key="1">
    <citation type="submission" date="2022-09" db="EMBL/GenBank/DDBJ databases">
        <authorList>
            <person name="Han X.L."/>
            <person name="Wang Q."/>
            <person name="Lu T."/>
        </authorList>
    </citation>
    <scope>NUCLEOTIDE SEQUENCE [LARGE SCALE GENOMIC DNA]</scope>
    <source>
        <strain evidence="2 3">WQ 127069</strain>
    </source>
</reference>
<feature type="transmembrane region" description="Helical" evidence="1">
    <location>
        <begin position="9"/>
        <end position="29"/>
    </location>
</feature>
<comment type="caution">
    <text evidence="2">The sequence shown here is derived from an EMBL/GenBank/DDBJ whole genome shotgun (WGS) entry which is preliminary data.</text>
</comment>
<dbReference type="EMBL" id="JAOQIO010000065">
    <property type="protein sequence ID" value="MCU6793751.1"/>
    <property type="molecule type" value="Genomic_DNA"/>
</dbReference>